<dbReference type="CDD" id="cd22162">
    <property type="entry name" value="F-box_AtSKIP3-like"/>
    <property type="match status" value="1"/>
</dbReference>
<dbReference type="InterPro" id="IPR025886">
    <property type="entry name" value="PP2-like"/>
</dbReference>
<dbReference type="SUPFAM" id="SSF81383">
    <property type="entry name" value="F-box domain"/>
    <property type="match status" value="1"/>
</dbReference>
<dbReference type="Gene3D" id="1.20.1280.50">
    <property type="match status" value="1"/>
</dbReference>
<dbReference type="Pfam" id="PF14299">
    <property type="entry name" value="PP2"/>
    <property type="match status" value="1"/>
</dbReference>
<comment type="caution">
    <text evidence="2">The sequence shown here is derived from an EMBL/GenBank/DDBJ whole genome shotgun (WGS) entry which is preliminary data.</text>
</comment>
<name>A0ABD3JJZ0_EUCGL</name>
<evidence type="ECO:0000259" key="1">
    <source>
        <dbReference type="PROSITE" id="PS50181"/>
    </source>
</evidence>
<dbReference type="InterPro" id="IPR001810">
    <property type="entry name" value="F-box_dom"/>
</dbReference>
<proteinExistence type="predicted"/>
<evidence type="ECO:0000313" key="3">
    <source>
        <dbReference type="Proteomes" id="UP001634007"/>
    </source>
</evidence>
<dbReference type="EMBL" id="JBJKBG010000008">
    <property type="protein sequence ID" value="KAL3728386.1"/>
    <property type="molecule type" value="Genomic_DNA"/>
</dbReference>
<reference evidence="2 3" key="1">
    <citation type="submission" date="2024-11" db="EMBL/GenBank/DDBJ databases">
        <title>Chromosome-level genome assembly of Eucalyptus globulus Labill. provides insights into its genome evolution.</title>
        <authorList>
            <person name="Li X."/>
        </authorList>
    </citation>
    <scope>NUCLEOTIDE SEQUENCE [LARGE SCALE GENOMIC DNA]</scope>
    <source>
        <strain evidence="2">CL2024</strain>
        <tissue evidence="2">Fresh tender leaves</tissue>
    </source>
</reference>
<organism evidence="2 3">
    <name type="scientific">Eucalyptus globulus</name>
    <name type="common">Tasmanian blue gum</name>
    <dbReference type="NCBI Taxonomy" id="34317"/>
    <lineage>
        <taxon>Eukaryota</taxon>
        <taxon>Viridiplantae</taxon>
        <taxon>Streptophyta</taxon>
        <taxon>Embryophyta</taxon>
        <taxon>Tracheophyta</taxon>
        <taxon>Spermatophyta</taxon>
        <taxon>Magnoliopsida</taxon>
        <taxon>eudicotyledons</taxon>
        <taxon>Gunneridae</taxon>
        <taxon>Pentapetalae</taxon>
        <taxon>rosids</taxon>
        <taxon>malvids</taxon>
        <taxon>Myrtales</taxon>
        <taxon>Myrtaceae</taxon>
        <taxon>Myrtoideae</taxon>
        <taxon>Eucalypteae</taxon>
        <taxon>Eucalyptus</taxon>
    </lineage>
</organism>
<dbReference type="Pfam" id="PF12937">
    <property type="entry name" value="F-box-like"/>
    <property type="match status" value="1"/>
</dbReference>
<dbReference type="PROSITE" id="PS50181">
    <property type="entry name" value="FBOX"/>
    <property type="match status" value="1"/>
</dbReference>
<evidence type="ECO:0000313" key="2">
    <source>
        <dbReference type="EMBL" id="KAL3728386.1"/>
    </source>
</evidence>
<accession>A0ABD3JJZ0</accession>
<sequence length="295" mass="32766">MELLAPTDMNALPESCVSAILSFVSPANVCRLSLVSSTFLSAADSDIIWARFLPSDHADIVSRSAAPVEFSSKKELFLWLCQRPLLIDGGRKSFKLERSSGAVSYVLSARELSINWSDDPAHWIWKTLPESRFKEVAELRTIDRLQIEGSIKTNALSPNTLYGTHLIFKVSDRAFGLDLMPLETSIEMGSWVRQGTARLQHPDQKKRHLEGLMYANRLEMVRKHWEAEGDHRGGGGVPSERGDGWMEVEVGEFLVGSGGEGDGEVRMSLREVKGYQLKGGLVVEGIEVRPKSLVQ</sequence>
<gene>
    <name evidence="2" type="ORF">ACJRO7_033037</name>
</gene>
<dbReference type="SMART" id="SM00256">
    <property type="entry name" value="FBOX"/>
    <property type="match status" value="1"/>
</dbReference>
<feature type="domain" description="F-box" evidence="1">
    <location>
        <begin position="6"/>
        <end position="52"/>
    </location>
</feature>
<dbReference type="Proteomes" id="UP001634007">
    <property type="component" value="Unassembled WGS sequence"/>
</dbReference>
<dbReference type="InterPro" id="IPR036047">
    <property type="entry name" value="F-box-like_dom_sf"/>
</dbReference>
<dbReference type="PANTHER" id="PTHR32278:SF15">
    <property type="entry name" value="F-BOX PROTEIN PP2-B13-RELATED"/>
    <property type="match status" value="1"/>
</dbReference>
<protein>
    <recommendedName>
        <fullName evidence="1">F-box domain-containing protein</fullName>
    </recommendedName>
</protein>
<dbReference type="AlphaFoldDB" id="A0ABD3JJZ0"/>
<dbReference type="PANTHER" id="PTHR32278">
    <property type="entry name" value="F-BOX DOMAIN-CONTAINING PROTEIN"/>
    <property type="match status" value="1"/>
</dbReference>
<keyword evidence="3" id="KW-1185">Reference proteome</keyword>